<keyword evidence="3" id="KW-1185">Reference proteome</keyword>
<feature type="compositionally biased region" description="Basic and acidic residues" evidence="1">
    <location>
        <begin position="106"/>
        <end position="128"/>
    </location>
</feature>
<gene>
    <name evidence="2" type="ORF">RUM44_007085</name>
</gene>
<organism evidence="2 3">
    <name type="scientific">Polyplax serrata</name>
    <name type="common">Common mouse louse</name>
    <dbReference type="NCBI Taxonomy" id="468196"/>
    <lineage>
        <taxon>Eukaryota</taxon>
        <taxon>Metazoa</taxon>
        <taxon>Ecdysozoa</taxon>
        <taxon>Arthropoda</taxon>
        <taxon>Hexapoda</taxon>
        <taxon>Insecta</taxon>
        <taxon>Pterygota</taxon>
        <taxon>Neoptera</taxon>
        <taxon>Paraneoptera</taxon>
        <taxon>Psocodea</taxon>
        <taxon>Troctomorpha</taxon>
        <taxon>Phthiraptera</taxon>
        <taxon>Anoplura</taxon>
        <taxon>Polyplacidae</taxon>
        <taxon>Polyplax</taxon>
    </lineage>
</organism>
<accession>A0ABR1AZR5</accession>
<dbReference type="EMBL" id="JAWJWF010000005">
    <property type="protein sequence ID" value="KAK6632055.1"/>
    <property type="molecule type" value="Genomic_DNA"/>
</dbReference>
<dbReference type="Proteomes" id="UP001359485">
    <property type="component" value="Unassembled WGS sequence"/>
</dbReference>
<feature type="region of interest" description="Disordered" evidence="1">
    <location>
        <begin position="32"/>
        <end position="53"/>
    </location>
</feature>
<feature type="compositionally biased region" description="Basic residues" evidence="1">
    <location>
        <begin position="32"/>
        <end position="46"/>
    </location>
</feature>
<evidence type="ECO:0000256" key="1">
    <source>
        <dbReference type="SAM" id="MobiDB-lite"/>
    </source>
</evidence>
<feature type="region of interest" description="Disordered" evidence="1">
    <location>
        <begin position="85"/>
        <end position="142"/>
    </location>
</feature>
<evidence type="ECO:0000313" key="3">
    <source>
        <dbReference type="Proteomes" id="UP001359485"/>
    </source>
</evidence>
<evidence type="ECO:0000313" key="2">
    <source>
        <dbReference type="EMBL" id="KAK6632055.1"/>
    </source>
</evidence>
<comment type="caution">
    <text evidence="2">The sequence shown here is derived from an EMBL/GenBank/DDBJ whole genome shotgun (WGS) entry which is preliminary data.</text>
</comment>
<name>A0ABR1AZR5_POLSC</name>
<reference evidence="2 3" key="1">
    <citation type="submission" date="2023-09" db="EMBL/GenBank/DDBJ databases">
        <title>Genomes of two closely related lineages of the louse Polyplax serrata with different host specificities.</title>
        <authorList>
            <person name="Martinu J."/>
            <person name="Tarabai H."/>
            <person name="Stefka J."/>
            <person name="Hypsa V."/>
        </authorList>
    </citation>
    <scope>NUCLEOTIDE SEQUENCE [LARGE SCALE GENOMIC DNA]</scope>
    <source>
        <strain evidence="2">98ZLc_SE</strain>
    </source>
</reference>
<protein>
    <submittedName>
        <fullName evidence="2">Uncharacterized protein</fullName>
    </submittedName>
</protein>
<feature type="compositionally biased region" description="Basic residues" evidence="1">
    <location>
        <begin position="129"/>
        <end position="142"/>
    </location>
</feature>
<sequence>MALDFTTDSKEYTSSEVDGVFPSELKSARTARRFRAGRKKKAYKVKRQSEEARRRMKGFHLGGDQNPLQGHAGLFPVERNKFAVVPAQPNAGDSVRVRRRCAPTRQNRDRSVKPRDDRKNTNEDSGKQDKKKKKNRTGRTLR</sequence>
<proteinExistence type="predicted"/>